<feature type="compositionally biased region" description="Pro residues" evidence="1">
    <location>
        <begin position="71"/>
        <end position="85"/>
    </location>
</feature>
<evidence type="ECO:0000313" key="3">
    <source>
        <dbReference type="Proteomes" id="UP001610446"/>
    </source>
</evidence>
<accession>A0ABR4KC07</accession>
<gene>
    <name evidence="2" type="ORF">BJY01DRAFT_245752</name>
</gene>
<proteinExistence type="predicted"/>
<dbReference type="EMBL" id="JBFXLU010000041">
    <property type="protein sequence ID" value="KAL2849814.1"/>
    <property type="molecule type" value="Genomic_DNA"/>
</dbReference>
<protein>
    <recommendedName>
        <fullName evidence="4">Cryptic loci regulator 2 N-terminal domain-containing protein</fullName>
    </recommendedName>
</protein>
<name>A0ABR4KC07_9EURO</name>
<dbReference type="Proteomes" id="UP001610446">
    <property type="component" value="Unassembled WGS sequence"/>
</dbReference>
<feature type="region of interest" description="Disordered" evidence="1">
    <location>
        <begin position="1"/>
        <end position="121"/>
    </location>
</feature>
<sequence length="270" mass="29965">MPSASGHGVSQATPQPTTPRPTHALAASHPAYGGHTDRDPGQCYPVHHQQASSHPAFATSATSQARAGPLVAPPPPPPPPAPGAPSGPELPLKTKKKRRSASGIGYIWPKDPRPGNTGRWAHGSRFKDVLTGKGPDMYVGRIGIRPEDKVTVKAKPGEKANERYRWESEKYWSLWGHEHELHCTAGFCDDCDRIEEQRVKDSLLTSARRGPSERYDYRMRKYQVPDEGTWSDVKFCEVRTHAVPTAFRDHMGARYPANQWHDTIYGLHTD</sequence>
<organism evidence="2 3">
    <name type="scientific">Aspergillus pseudoustus</name>
    <dbReference type="NCBI Taxonomy" id="1810923"/>
    <lineage>
        <taxon>Eukaryota</taxon>
        <taxon>Fungi</taxon>
        <taxon>Dikarya</taxon>
        <taxon>Ascomycota</taxon>
        <taxon>Pezizomycotina</taxon>
        <taxon>Eurotiomycetes</taxon>
        <taxon>Eurotiomycetidae</taxon>
        <taxon>Eurotiales</taxon>
        <taxon>Aspergillaceae</taxon>
        <taxon>Aspergillus</taxon>
        <taxon>Aspergillus subgen. Nidulantes</taxon>
    </lineage>
</organism>
<evidence type="ECO:0000313" key="2">
    <source>
        <dbReference type="EMBL" id="KAL2849814.1"/>
    </source>
</evidence>
<reference evidence="2 3" key="1">
    <citation type="submission" date="2024-07" db="EMBL/GenBank/DDBJ databases">
        <title>Section-level genome sequencing and comparative genomics of Aspergillus sections Usti and Cavernicolus.</title>
        <authorList>
            <consortium name="Lawrence Berkeley National Laboratory"/>
            <person name="Nybo J.L."/>
            <person name="Vesth T.C."/>
            <person name="Theobald S."/>
            <person name="Frisvad J.C."/>
            <person name="Larsen T.O."/>
            <person name="Kjaerboelling I."/>
            <person name="Rothschild-Mancinelli K."/>
            <person name="Lyhne E.K."/>
            <person name="Kogle M.E."/>
            <person name="Barry K."/>
            <person name="Clum A."/>
            <person name="Na H."/>
            <person name="Ledsgaard L."/>
            <person name="Lin J."/>
            <person name="Lipzen A."/>
            <person name="Kuo A."/>
            <person name="Riley R."/>
            <person name="Mondo S."/>
            <person name="Labutti K."/>
            <person name="Haridas S."/>
            <person name="Pangalinan J."/>
            <person name="Salamov A.A."/>
            <person name="Simmons B.A."/>
            <person name="Magnuson J.K."/>
            <person name="Chen J."/>
            <person name="Drula E."/>
            <person name="Henrissat B."/>
            <person name="Wiebenga A."/>
            <person name="Lubbers R.J."/>
            <person name="Gomes A.C."/>
            <person name="Makela M.R."/>
            <person name="Stajich J."/>
            <person name="Grigoriev I.V."/>
            <person name="Mortensen U.H."/>
            <person name="De Vries R.P."/>
            <person name="Baker S.E."/>
            <person name="Andersen M.R."/>
        </authorList>
    </citation>
    <scope>NUCLEOTIDE SEQUENCE [LARGE SCALE GENOMIC DNA]</scope>
    <source>
        <strain evidence="2 3">CBS 123904</strain>
    </source>
</reference>
<keyword evidence="3" id="KW-1185">Reference proteome</keyword>
<evidence type="ECO:0008006" key="4">
    <source>
        <dbReference type="Google" id="ProtNLM"/>
    </source>
</evidence>
<comment type="caution">
    <text evidence="2">The sequence shown here is derived from an EMBL/GenBank/DDBJ whole genome shotgun (WGS) entry which is preliminary data.</text>
</comment>
<evidence type="ECO:0000256" key="1">
    <source>
        <dbReference type="SAM" id="MobiDB-lite"/>
    </source>
</evidence>
<feature type="compositionally biased region" description="Polar residues" evidence="1">
    <location>
        <begin position="49"/>
        <end position="65"/>
    </location>
</feature>